<dbReference type="PROSITE" id="PS51186">
    <property type="entry name" value="GNAT"/>
    <property type="match status" value="1"/>
</dbReference>
<name>A0ABT4T885_9ACTN</name>
<protein>
    <submittedName>
        <fullName evidence="2">GNAT family N-acetyltransferase</fullName>
    </submittedName>
</protein>
<dbReference type="EMBL" id="JAPNUD010000152">
    <property type="protein sequence ID" value="MDA0645732.1"/>
    <property type="molecule type" value="Genomic_DNA"/>
</dbReference>
<dbReference type="PANTHER" id="PTHR43072:SF8">
    <property type="entry name" value="ACYLTRANSFERASE FABY-RELATED"/>
    <property type="match status" value="1"/>
</dbReference>
<keyword evidence="3" id="KW-1185">Reference proteome</keyword>
<evidence type="ECO:0000259" key="1">
    <source>
        <dbReference type="PROSITE" id="PS51186"/>
    </source>
</evidence>
<sequence length="167" mass="17645">MTTIRPPVESDLPAVAAVYAHYVTETVATFDETPPTVDEWRAKAAAITGAGLPFLVAEEDGEVLGFAYAARYRPKPAYRHTLEDTVYLAPGATGRGLGGMLLAELIAAARQAGAHQLVAVVAGSGEETASLNLHAAFGFVEAGRLRRVGFKHGRWIDTTLLQLGLGS</sequence>
<dbReference type="Pfam" id="PF00583">
    <property type="entry name" value="Acetyltransf_1"/>
    <property type="match status" value="1"/>
</dbReference>
<accession>A0ABT4T885</accession>
<dbReference type="InterPro" id="IPR016181">
    <property type="entry name" value="Acyl_CoA_acyltransferase"/>
</dbReference>
<dbReference type="SUPFAM" id="SSF55729">
    <property type="entry name" value="Acyl-CoA N-acyltransferases (Nat)"/>
    <property type="match status" value="1"/>
</dbReference>
<dbReference type="Proteomes" id="UP001212498">
    <property type="component" value="Unassembled WGS sequence"/>
</dbReference>
<dbReference type="CDD" id="cd04301">
    <property type="entry name" value="NAT_SF"/>
    <property type="match status" value="1"/>
</dbReference>
<evidence type="ECO:0000313" key="2">
    <source>
        <dbReference type="EMBL" id="MDA0645732.1"/>
    </source>
</evidence>
<reference evidence="2 3" key="1">
    <citation type="submission" date="2022-11" db="EMBL/GenBank/DDBJ databases">
        <title>Nonomuraea corallina sp. nov., a new species of the genus Nonomuraea isolated from sea side sediment in Thai sea.</title>
        <authorList>
            <person name="Ngamcharungchit C."/>
            <person name="Matsumoto A."/>
            <person name="Suriyachadkun C."/>
            <person name="Panbangred W."/>
            <person name="Inahashi Y."/>
            <person name="Intra B."/>
        </authorList>
    </citation>
    <scope>NUCLEOTIDE SEQUENCE [LARGE SCALE GENOMIC DNA]</scope>
    <source>
        <strain evidence="2 3">DSM 43553</strain>
    </source>
</reference>
<dbReference type="Gene3D" id="3.40.630.30">
    <property type="match status" value="1"/>
</dbReference>
<feature type="domain" description="N-acetyltransferase" evidence="1">
    <location>
        <begin position="2"/>
        <end position="166"/>
    </location>
</feature>
<gene>
    <name evidence="2" type="ORF">OUY24_34355</name>
</gene>
<comment type="caution">
    <text evidence="2">The sequence shown here is derived from an EMBL/GenBank/DDBJ whole genome shotgun (WGS) entry which is preliminary data.</text>
</comment>
<dbReference type="PANTHER" id="PTHR43072">
    <property type="entry name" value="N-ACETYLTRANSFERASE"/>
    <property type="match status" value="1"/>
</dbReference>
<dbReference type="RefSeq" id="WP_271279276.1">
    <property type="nucleotide sequence ID" value="NZ_BAABFD010000005.1"/>
</dbReference>
<dbReference type="InterPro" id="IPR000182">
    <property type="entry name" value="GNAT_dom"/>
</dbReference>
<evidence type="ECO:0000313" key="3">
    <source>
        <dbReference type="Proteomes" id="UP001212498"/>
    </source>
</evidence>
<organism evidence="2 3">
    <name type="scientific">Nonomuraea ferruginea</name>
    <dbReference type="NCBI Taxonomy" id="46174"/>
    <lineage>
        <taxon>Bacteria</taxon>
        <taxon>Bacillati</taxon>
        <taxon>Actinomycetota</taxon>
        <taxon>Actinomycetes</taxon>
        <taxon>Streptosporangiales</taxon>
        <taxon>Streptosporangiaceae</taxon>
        <taxon>Nonomuraea</taxon>
    </lineage>
</organism>
<proteinExistence type="predicted"/>